<feature type="coiled-coil region" evidence="5">
    <location>
        <begin position="330"/>
        <end position="396"/>
    </location>
</feature>
<evidence type="ECO:0000256" key="4">
    <source>
        <dbReference type="ARBA" id="ARBA00023136"/>
    </source>
</evidence>
<protein>
    <recommendedName>
        <fullName evidence="7">GTD-binding domain-containing protein</fullName>
    </recommendedName>
</protein>
<evidence type="ECO:0000256" key="3">
    <source>
        <dbReference type="ARBA" id="ARBA00022989"/>
    </source>
</evidence>
<keyword evidence="3" id="KW-1133">Transmembrane helix</keyword>
<organism evidence="8 9">
    <name type="scientific">Protea cynaroides</name>
    <dbReference type="NCBI Taxonomy" id="273540"/>
    <lineage>
        <taxon>Eukaryota</taxon>
        <taxon>Viridiplantae</taxon>
        <taxon>Streptophyta</taxon>
        <taxon>Embryophyta</taxon>
        <taxon>Tracheophyta</taxon>
        <taxon>Spermatophyta</taxon>
        <taxon>Magnoliopsida</taxon>
        <taxon>Proteales</taxon>
        <taxon>Proteaceae</taxon>
        <taxon>Protea</taxon>
    </lineage>
</organism>
<gene>
    <name evidence="8" type="ORF">NE237_015163</name>
</gene>
<dbReference type="EMBL" id="JAMYWD010000006">
    <property type="protein sequence ID" value="KAJ4968462.1"/>
    <property type="molecule type" value="Genomic_DNA"/>
</dbReference>
<dbReference type="GO" id="GO:0016020">
    <property type="term" value="C:membrane"/>
    <property type="evidence" value="ECO:0007669"/>
    <property type="project" value="UniProtKB-SubCell"/>
</dbReference>
<feature type="domain" description="GTD-binding" evidence="7">
    <location>
        <begin position="296"/>
        <end position="394"/>
    </location>
</feature>
<dbReference type="InterPro" id="IPR007656">
    <property type="entry name" value="GTD-bd"/>
</dbReference>
<evidence type="ECO:0000256" key="5">
    <source>
        <dbReference type="SAM" id="Coils"/>
    </source>
</evidence>
<evidence type="ECO:0000256" key="1">
    <source>
        <dbReference type="ARBA" id="ARBA00004370"/>
    </source>
</evidence>
<dbReference type="Proteomes" id="UP001141806">
    <property type="component" value="Unassembled WGS sequence"/>
</dbReference>
<comment type="caution">
    <text evidence="8">The sequence shown here is derived from an EMBL/GenBank/DDBJ whole genome shotgun (WGS) entry which is preliminary data.</text>
</comment>
<keyword evidence="2" id="KW-0812">Transmembrane</keyword>
<keyword evidence="9" id="KW-1185">Reference proteome</keyword>
<dbReference type="Pfam" id="PF04576">
    <property type="entry name" value="Zein-binding"/>
    <property type="match status" value="1"/>
</dbReference>
<proteinExistence type="predicted"/>
<evidence type="ECO:0000259" key="7">
    <source>
        <dbReference type="PROSITE" id="PS51775"/>
    </source>
</evidence>
<evidence type="ECO:0000313" key="8">
    <source>
        <dbReference type="EMBL" id="KAJ4968462.1"/>
    </source>
</evidence>
<dbReference type="PANTHER" id="PTHR31422:SF3">
    <property type="entry name" value="GTD-BINDING DOMAIN-CONTAINING PROTEIN"/>
    <property type="match status" value="1"/>
</dbReference>
<reference evidence="8" key="1">
    <citation type="journal article" date="2023" name="Plant J.">
        <title>The genome of the king protea, Protea cynaroides.</title>
        <authorList>
            <person name="Chang J."/>
            <person name="Duong T.A."/>
            <person name="Schoeman C."/>
            <person name="Ma X."/>
            <person name="Roodt D."/>
            <person name="Barker N."/>
            <person name="Li Z."/>
            <person name="Van de Peer Y."/>
            <person name="Mizrachi E."/>
        </authorList>
    </citation>
    <scope>NUCLEOTIDE SEQUENCE</scope>
    <source>
        <tissue evidence="8">Young leaves</tissue>
    </source>
</reference>
<evidence type="ECO:0000256" key="6">
    <source>
        <dbReference type="SAM" id="MobiDB-lite"/>
    </source>
</evidence>
<dbReference type="PROSITE" id="PS51775">
    <property type="entry name" value="GTD_BINDING"/>
    <property type="match status" value="1"/>
</dbReference>
<sequence>MACHKIHSWTFCGLVGAFLDLGLAYLLLCGSTLSFFASKFLGIFGWELPCPCNGLFGDPHGGKCLQRVLVDYPSRNISSVRVSTMNKFPFDSMWMNDHGYQSRFQLLGGTEGCDGPQEIEEEASCSSISDARRTSQSFAVRERSHMSVPGESGLMTSALRDGRTDIKGKRVVGQNTRSVLRRRRKAFAEHRKSSSASSSEIPRFIVREVSHSPCSMRENGDEISEEDSMPISSAGVAFRDGLEMRTGYRVGEGSLHGFEVNGSFGGSRVMEKDAAYAKELVCNVGDEVGLDVDRKNGIRVLEQALEKEKAGRAALYLELEKERSAAATAADEAMAMILRLQKEKASIEMEATQYLRMIEEKSAYDEEEMDILKEILVRREKEKHFLEKEVETYRQQILLNNERLEGKVDDTVEISAPRSNFSLYSSEDPVPMLQQISDSIDKREIEKNAKTSSIFEAQTVERPSSFHAFVKELPSSDWDKDANFRKQVDSQRKVSSDKIHPYVPGFFDDCNQEIQEKGMVSMDEEPLVLQGEEQILETVSSLYKLNSPPKHGLLEKTLVSFDEGHGQKDNARQCQGVEMMADPNPIGIEINFPCDGEEMGKHGENGDQGGTDQHISKVETEPSLYDVHVIDDRFKSYKEEAREENQAQLTDTDSDCSRIHGFLFDPSAVSKIDASTDEPSTLRVATEQDIHGSCSDLTAELPPVSNIHGKSFPFGLRRNSMSAADDERLKLDTEVGWLRERLRILQEGRETLSFPMDHREKEKIQLQLLEDIVRLLQEIRQLPEPGKTVKQASLPPMSSKVSSKKRRCRSVTLGLHDST</sequence>
<dbReference type="GO" id="GO:0080115">
    <property type="term" value="F:myosin XI tail binding"/>
    <property type="evidence" value="ECO:0007669"/>
    <property type="project" value="UniProtKB-ARBA"/>
</dbReference>
<dbReference type="OrthoDB" id="1933744at2759"/>
<dbReference type="PANTHER" id="PTHR31422">
    <property type="entry name" value="BNAANNG28530D PROTEIN"/>
    <property type="match status" value="1"/>
</dbReference>
<evidence type="ECO:0000256" key="2">
    <source>
        <dbReference type="ARBA" id="ARBA00022692"/>
    </source>
</evidence>
<dbReference type="AlphaFoldDB" id="A0A9Q0KDH1"/>
<keyword evidence="4" id="KW-0472">Membrane</keyword>
<accession>A0A9Q0KDH1</accession>
<keyword evidence="5" id="KW-0175">Coiled coil</keyword>
<name>A0A9Q0KDH1_9MAGN</name>
<feature type="region of interest" description="Disordered" evidence="6">
    <location>
        <begin position="786"/>
        <end position="819"/>
    </location>
</feature>
<evidence type="ECO:0000313" key="9">
    <source>
        <dbReference type="Proteomes" id="UP001141806"/>
    </source>
</evidence>
<comment type="subcellular location">
    <subcellularLocation>
        <location evidence="1">Membrane</location>
    </subcellularLocation>
</comment>